<keyword evidence="2" id="KW-0433">Leucine-rich repeat</keyword>
<dbReference type="Pfam" id="PF13516">
    <property type="entry name" value="LRR_6"/>
    <property type="match status" value="3"/>
</dbReference>
<dbReference type="Proteomes" id="UP000827284">
    <property type="component" value="Unassembled WGS sequence"/>
</dbReference>
<reference evidence="5" key="2">
    <citation type="journal article" date="2022" name="Microbiol. Resour. Announc.">
        <title>Whole-Genome Sequence of Entomortierella parvispora E1425, a Mucoromycotan Fungus Associated with Burkholderiaceae-Related Endosymbiotic Bacteria.</title>
        <authorList>
            <person name="Herlambang A."/>
            <person name="Guo Y."/>
            <person name="Takashima Y."/>
            <person name="Narisawa K."/>
            <person name="Ohta H."/>
            <person name="Nishizawa T."/>
        </authorList>
    </citation>
    <scope>NUCLEOTIDE SEQUENCE</scope>
    <source>
        <strain evidence="5">E1425</strain>
    </source>
</reference>
<dbReference type="SUPFAM" id="SSF52047">
    <property type="entry name" value="RNI-like"/>
    <property type="match status" value="1"/>
</dbReference>
<dbReference type="InterPro" id="IPR032675">
    <property type="entry name" value="LRR_dom_sf"/>
</dbReference>
<evidence type="ECO:0000256" key="1">
    <source>
        <dbReference type="ARBA" id="ARBA00022468"/>
    </source>
</evidence>
<dbReference type="GO" id="GO:0031267">
    <property type="term" value="F:small GTPase binding"/>
    <property type="evidence" value="ECO:0007669"/>
    <property type="project" value="TreeGrafter"/>
</dbReference>
<evidence type="ECO:0000313" key="5">
    <source>
        <dbReference type="EMBL" id="GJJ76025.1"/>
    </source>
</evidence>
<dbReference type="PROSITE" id="PS51450">
    <property type="entry name" value="LRR"/>
    <property type="match status" value="1"/>
</dbReference>
<accession>A0A9P3HGA4</accession>
<keyword evidence="6" id="KW-1185">Reference proteome</keyword>
<dbReference type="EMBL" id="BQFW01000011">
    <property type="protein sequence ID" value="GJJ76025.1"/>
    <property type="molecule type" value="Genomic_DNA"/>
</dbReference>
<keyword evidence="3" id="KW-0677">Repeat</keyword>
<feature type="region of interest" description="Disordered" evidence="4">
    <location>
        <begin position="144"/>
        <end position="173"/>
    </location>
</feature>
<evidence type="ECO:0000256" key="3">
    <source>
        <dbReference type="ARBA" id="ARBA00022737"/>
    </source>
</evidence>
<dbReference type="InterPro" id="IPR001611">
    <property type="entry name" value="Leu-rich_rpt"/>
</dbReference>
<proteinExistence type="predicted"/>
<name>A0A9P3HGA4_9FUNG</name>
<dbReference type="Gene3D" id="3.80.10.10">
    <property type="entry name" value="Ribonuclease Inhibitor"/>
    <property type="match status" value="2"/>
</dbReference>
<organism evidence="5 6">
    <name type="scientific">Entomortierella parvispora</name>
    <dbReference type="NCBI Taxonomy" id="205924"/>
    <lineage>
        <taxon>Eukaryota</taxon>
        <taxon>Fungi</taxon>
        <taxon>Fungi incertae sedis</taxon>
        <taxon>Mucoromycota</taxon>
        <taxon>Mortierellomycotina</taxon>
        <taxon>Mortierellomycetes</taxon>
        <taxon>Mortierellales</taxon>
        <taxon>Mortierellaceae</taxon>
        <taxon>Entomortierella</taxon>
    </lineage>
</organism>
<dbReference type="InterPro" id="IPR027038">
    <property type="entry name" value="RanGap"/>
</dbReference>
<dbReference type="SMART" id="SM00368">
    <property type="entry name" value="LRR_RI"/>
    <property type="match status" value="7"/>
</dbReference>
<dbReference type="GO" id="GO:0005634">
    <property type="term" value="C:nucleus"/>
    <property type="evidence" value="ECO:0007669"/>
    <property type="project" value="TreeGrafter"/>
</dbReference>
<dbReference type="GO" id="GO:0006913">
    <property type="term" value="P:nucleocytoplasmic transport"/>
    <property type="evidence" value="ECO:0007669"/>
    <property type="project" value="TreeGrafter"/>
</dbReference>
<dbReference type="PANTHER" id="PTHR24113">
    <property type="entry name" value="RAN GTPASE-ACTIVATING PROTEIN 1"/>
    <property type="match status" value="1"/>
</dbReference>
<keyword evidence="1" id="KW-0343">GTPase activation</keyword>
<evidence type="ECO:0000256" key="4">
    <source>
        <dbReference type="SAM" id="MobiDB-lite"/>
    </source>
</evidence>
<evidence type="ECO:0000313" key="6">
    <source>
        <dbReference type="Proteomes" id="UP000827284"/>
    </source>
</evidence>
<dbReference type="GO" id="GO:0048471">
    <property type="term" value="C:perinuclear region of cytoplasm"/>
    <property type="evidence" value="ECO:0007669"/>
    <property type="project" value="TreeGrafter"/>
</dbReference>
<sequence length="868" mass="95186">MDTTQSMRLLGRTDIEEITVERICGENVVFWEDIEVVFPGIQRIKNGRATLSMLRSSDGHRLVPHRIKYRPGVDVVLFDTEVSTQEQLSNQGLFNDQAASSTMQLAAANLVQDHMLLPRSERQSSTVSLSAGGLSPAIMAAPDTLSAAESQKPRDAADPYNNHQPGVPLNPNKLPPISNATPITSPVATDIEAATDRPHFQQSMVSPVEKPHISTFSTNKMAANADKPTIIQEKAEAIFTQHCDIDSAMPRFFIVLPETPAPWDQMSMAQATFRLYFICACDEHTKHTKSTKLGSDVRIARTLHIPSHEGYIVRNPISLFREHGPFLLVALETFKEILANASATYPIATGIGTDVSERVEYSLQYLKEVRFKVQDYTSAEVRSRASKEDLRNYLSGVEVLGKATLNQIGPYLIPNGPGKFLGNIFRIVAEDGRLCWVCREKYRHHHHEKNTQDLYDVVELAGGEFNEQLGTVGITKNSGVPAAELYDAMQRAKRSLSLGLYMSENNDVDDFESLILALTISGVLALHLDLSAWDFQRHVDETVSITTVFMSLRRIQQILTMRSITVSVSAMNYVDFLSFQSDEPHHSCKVRVELAYQYYEKKKVQAIAEALMTDSALAVLSDNGAKALAAALRSNSTLIYLSLQENHLKETGANALANALKTNSALTTLVLTLNRIGPQGAQAMALALKENSTLTTLNLENNGVEDIGAKALSEALKTNSTLVNLALGTNSIGRAGTQALFEALEFNSSLVTLSLEDSSFAFIGLKLAKSLLTNSTLLELRLDGCIMLDEDLEALAEALKVNSTLEALYLQSNIAGDGSAQVFAEALKVNRTLRILDLDNNKIGSIGALALLEALKMTECNVIFAMVK</sequence>
<dbReference type="GO" id="GO:0005096">
    <property type="term" value="F:GTPase activator activity"/>
    <property type="evidence" value="ECO:0007669"/>
    <property type="project" value="UniProtKB-KW"/>
</dbReference>
<dbReference type="OrthoDB" id="2314736at2759"/>
<evidence type="ECO:0000256" key="2">
    <source>
        <dbReference type="ARBA" id="ARBA00022614"/>
    </source>
</evidence>
<gene>
    <name evidence="5" type="ORF">EMPS_08383</name>
</gene>
<protein>
    <recommendedName>
        <fullName evidence="7">RNI-like protein</fullName>
    </recommendedName>
</protein>
<dbReference type="AlphaFoldDB" id="A0A9P3HGA4"/>
<evidence type="ECO:0008006" key="7">
    <source>
        <dbReference type="Google" id="ProtNLM"/>
    </source>
</evidence>
<reference evidence="5" key="1">
    <citation type="submission" date="2021-11" db="EMBL/GenBank/DDBJ databases">
        <authorList>
            <person name="Herlambang A."/>
            <person name="Guo Y."/>
            <person name="Takashima Y."/>
            <person name="Nishizawa T."/>
        </authorList>
    </citation>
    <scope>NUCLEOTIDE SEQUENCE</scope>
    <source>
        <strain evidence="5">E1425</strain>
    </source>
</reference>
<comment type="caution">
    <text evidence="5">The sequence shown here is derived from an EMBL/GenBank/DDBJ whole genome shotgun (WGS) entry which is preliminary data.</text>
</comment>
<dbReference type="PANTHER" id="PTHR24113:SF12">
    <property type="entry name" value="RAN GTPASE-ACTIVATING PROTEIN 1"/>
    <property type="match status" value="1"/>
</dbReference>
<dbReference type="GO" id="GO:0005829">
    <property type="term" value="C:cytosol"/>
    <property type="evidence" value="ECO:0007669"/>
    <property type="project" value="TreeGrafter"/>
</dbReference>